<evidence type="ECO:0000256" key="13">
    <source>
        <dbReference type="PIRSR" id="PIRSR000239-1"/>
    </source>
</evidence>
<evidence type="ECO:0000256" key="12">
    <source>
        <dbReference type="ARBA" id="ARBA00049091"/>
    </source>
</evidence>
<comment type="catalytic activity">
    <reaction evidence="12">
        <text>a hydroperoxide + [thioredoxin]-dithiol = an alcohol + [thioredoxin]-disulfide + H2O</text>
        <dbReference type="Rhea" id="RHEA:62620"/>
        <dbReference type="Rhea" id="RHEA-COMP:10698"/>
        <dbReference type="Rhea" id="RHEA-COMP:10700"/>
        <dbReference type="ChEBI" id="CHEBI:15377"/>
        <dbReference type="ChEBI" id="CHEBI:29950"/>
        <dbReference type="ChEBI" id="CHEBI:30879"/>
        <dbReference type="ChEBI" id="CHEBI:35924"/>
        <dbReference type="ChEBI" id="CHEBI:50058"/>
        <dbReference type="EC" id="1.11.1.24"/>
    </reaction>
</comment>
<feature type="domain" description="Thioredoxin" evidence="15">
    <location>
        <begin position="2"/>
        <end position="158"/>
    </location>
</feature>
<dbReference type="InterPro" id="IPR036249">
    <property type="entry name" value="Thioredoxin-like_sf"/>
</dbReference>
<protein>
    <recommendedName>
        <fullName evidence="3">thioredoxin-dependent peroxiredoxin</fullName>
        <ecNumber evidence="3">1.11.1.24</ecNumber>
    </recommendedName>
    <alternativeName>
        <fullName evidence="9">Thioredoxin peroxidase</fullName>
    </alternativeName>
    <alternativeName>
        <fullName evidence="11">Thioredoxin-dependent peroxiredoxin Bcp</fullName>
    </alternativeName>
</protein>
<dbReference type="RefSeq" id="WP_159963596.1">
    <property type="nucleotide sequence ID" value="NZ_APKE01000001.1"/>
</dbReference>
<evidence type="ECO:0000259" key="15">
    <source>
        <dbReference type="PROSITE" id="PS51352"/>
    </source>
</evidence>
<feature type="region of interest" description="Disordered" evidence="14">
    <location>
        <begin position="1"/>
        <end position="22"/>
    </location>
</feature>
<evidence type="ECO:0000256" key="4">
    <source>
        <dbReference type="ARBA" id="ARBA00022559"/>
    </source>
</evidence>
<dbReference type="InterPro" id="IPR013766">
    <property type="entry name" value="Thioredoxin_domain"/>
</dbReference>
<keyword evidence="6 16" id="KW-0560">Oxidoreductase</keyword>
<comment type="subunit">
    <text evidence="2">Monomer.</text>
</comment>
<keyword evidence="7" id="KW-1015">Disulfide bond</keyword>
<reference evidence="16" key="1">
    <citation type="submission" date="2013-03" db="EMBL/GenBank/DDBJ databases">
        <title>Genome Sequence of the Profundibacterium mesophilum strain KAUST100406-0324T from Red Sea, a novel genus in the family Rhodobacteraceae.</title>
        <authorList>
            <person name="Essack M."/>
            <person name="Alam I."/>
            <person name="Lafi F."/>
            <person name="Alawi W."/>
            <person name="Kamanu F."/>
            <person name="Al-Suwailem A."/>
            <person name="Lee O.O."/>
            <person name="Xu Y."/>
            <person name="Bajic V."/>
            <person name="Qian P.-Y."/>
            <person name="Archer J."/>
        </authorList>
    </citation>
    <scope>NUCLEOTIDE SEQUENCE</scope>
    <source>
        <strain evidence="16">KAUST100406-0324</strain>
    </source>
</reference>
<dbReference type="Gene3D" id="3.40.30.10">
    <property type="entry name" value="Glutaredoxin"/>
    <property type="match status" value="1"/>
</dbReference>
<dbReference type="OrthoDB" id="9812811at2"/>
<dbReference type="InterPro" id="IPR024706">
    <property type="entry name" value="Peroxiredoxin_AhpC-typ"/>
</dbReference>
<evidence type="ECO:0000256" key="6">
    <source>
        <dbReference type="ARBA" id="ARBA00023002"/>
    </source>
</evidence>
<dbReference type="EC" id="1.11.1.24" evidence="3"/>
<evidence type="ECO:0000256" key="5">
    <source>
        <dbReference type="ARBA" id="ARBA00022862"/>
    </source>
</evidence>
<keyword evidence="8" id="KW-0676">Redox-active center</keyword>
<dbReference type="PROSITE" id="PS51352">
    <property type="entry name" value="THIOREDOXIN_2"/>
    <property type="match status" value="1"/>
</dbReference>
<dbReference type="GO" id="GO:0034599">
    <property type="term" value="P:cellular response to oxidative stress"/>
    <property type="evidence" value="ECO:0007669"/>
    <property type="project" value="TreeGrafter"/>
</dbReference>
<keyword evidence="5" id="KW-0049">Antioxidant</keyword>
<dbReference type="SUPFAM" id="SSF52833">
    <property type="entry name" value="Thioredoxin-like"/>
    <property type="match status" value="1"/>
</dbReference>
<organism evidence="16 17">
    <name type="scientific">Profundibacterium mesophilum KAUST100406-0324</name>
    <dbReference type="NCBI Taxonomy" id="1037889"/>
    <lineage>
        <taxon>Bacteria</taxon>
        <taxon>Pseudomonadati</taxon>
        <taxon>Pseudomonadota</taxon>
        <taxon>Alphaproteobacteria</taxon>
        <taxon>Rhodobacterales</taxon>
        <taxon>Roseobacteraceae</taxon>
        <taxon>Profundibacterium</taxon>
    </lineage>
</organism>
<accession>A0A921TET3</accession>
<dbReference type="GO" id="GO:0005737">
    <property type="term" value="C:cytoplasm"/>
    <property type="evidence" value="ECO:0007669"/>
    <property type="project" value="TreeGrafter"/>
</dbReference>
<gene>
    <name evidence="16" type="primary">bcp</name>
    <name evidence="16" type="ORF">PMES_00133</name>
</gene>
<dbReference type="AlphaFoldDB" id="A0A921TET3"/>
<evidence type="ECO:0000256" key="10">
    <source>
        <dbReference type="ARBA" id="ARBA00038489"/>
    </source>
</evidence>
<evidence type="ECO:0000256" key="3">
    <source>
        <dbReference type="ARBA" id="ARBA00013017"/>
    </source>
</evidence>
<evidence type="ECO:0000256" key="2">
    <source>
        <dbReference type="ARBA" id="ARBA00011245"/>
    </source>
</evidence>
<comment type="caution">
    <text evidence="16">The sequence shown here is derived from an EMBL/GenBank/DDBJ whole genome shotgun (WGS) entry which is preliminary data.</text>
</comment>
<dbReference type="GO" id="GO:0008379">
    <property type="term" value="F:thioredoxin peroxidase activity"/>
    <property type="evidence" value="ECO:0007669"/>
    <property type="project" value="TreeGrafter"/>
</dbReference>
<keyword evidence="4 16" id="KW-0575">Peroxidase</keyword>
<dbReference type="PANTHER" id="PTHR42801">
    <property type="entry name" value="THIOREDOXIN-DEPENDENT PEROXIDE REDUCTASE"/>
    <property type="match status" value="1"/>
</dbReference>
<proteinExistence type="inferred from homology"/>
<evidence type="ECO:0000256" key="7">
    <source>
        <dbReference type="ARBA" id="ARBA00023157"/>
    </source>
</evidence>
<comment type="function">
    <text evidence="1">Thiol-specific peroxidase that catalyzes the reduction of hydrogen peroxide and organic hydroperoxides to water and alcohols, respectively. Plays a role in cell protection against oxidative stress by detoxifying peroxides and as sensor of hydrogen peroxide-mediated signaling events.</text>
</comment>
<dbReference type="PIRSF" id="PIRSF000239">
    <property type="entry name" value="AHPC"/>
    <property type="match status" value="1"/>
</dbReference>
<dbReference type="PANTHER" id="PTHR42801:SF4">
    <property type="entry name" value="AHPC_TSA FAMILY PROTEIN"/>
    <property type="match status" value="1"/>
</dbReference>
<evidence type="ECO:0000256" key="8">
    <source>
        <dbReference type="ARBA" id="ARBA00023284"/>
    </source>
</evidence>
<evidence type="ECO:0000256" key="14">
    <source>
        <dbReference type="SAM" id="MobiDB-lite"/>
    </source>
</evidence>
<dbReference type="GO" id="GO:0045454">
    <property type="term" value="P:cell redox homeostasis"/>
    <property type="evidence" value="ECO:0007669"/>
    <property type="project" value="TreeGrafter"/>
</dbReference>
<comment type="similarity">
    <text evidence="10">Belongs to the peroxiredoxin family. BCP/PrxQ subfamily.</text>
</comment>
<dbReference type="FunFam" id="3.40.30.10:FF:000007">
    <property type="entry name" value="Thioredoxin-dependent thiol peroxidase"/>
    <property type="match status" value="1"/>
</dbReference>
<evidence type="ECO:0000313" key="17">
    <source>
        <dbReference type="Proteomes" id="UP000698242"/>
    </source>
</evidence>
<evidence type="ECO:0000256" key="11">
    <source>
        <dbReference type="ARBA" id="ARBA00042639"/>
    </source>
</evidence>
<dbReference type="InterPro" id="IPR050924">
    <property type="entry name" value="Peroxiredoxin_BCP/PrxQ"/>
</dbReference>
<evidence type="ECO:0000256" key="9">
    <source>
        <dbReference type="ARBA" id="ARBA00032824"/>
    </source>
</evidence>
<dbReference type="CDD" id="cd03017">
    <property type="entry name" value="PRX_BCP"/>
    <property type="match status" value="1"/>
</dbReference>
<feature type="active site" description="Cysteine sulfenic acid (-SOH) intermediate; for peroxidase activity" evidence="13">
    <location>
        <position position="44"/>
    </location>
</feature>
<dbReference type="EMBL" id="APKE01000001">
    <property type="protein sequence ID" value="KAF0677626.1"/>
    <property type="molecule type" value="Genomic_DNA"/>
</dbReference>
<dbReference type="Pfam" id="PF00578">
    <property type="entry name" value="AhpC-TSA"/>
    <property type="match status" value="1"/>
</dbReference>
<evidence type="ECO:0000256" key="1">
    <source>
        <dbReference type="ARBA" id="ARBA00003330"/>
    </source>
</evidence>
<dbReference type="InterPro" id="IPR000866">
    <property type="entry name" value="AhpC/TSA"/>
</dbReference>
<evidence type="ECO:0000313" key="16">
    <source>
        <dbReference type="EMBL" id="KAF0677626.1"/>
    </source>
</evidence>
<keyword evidence="17" id="KW-1185">Reference proteome</keyword>
<sequence length="158" mass="17342">MPETGEIAPDFTLPRDDGPPLTLSDQRGQRVVLFFYPRDATAGCTAQARGFSERLDAFTALGTQVWGISRDSLASHARFREKHALRVPLLSDAQEPAENGVCALYGVWREKKLYGRVHMGILRSTFLIGADGRIAASWTGVRVPGHVDAVYDAIADTR</sequence>
<name>A0A921TET3_9RHOB</name>
<dbReference type="Proteomes" id="UP000698242">
    <property type="component" value="Unassembled WGS sequence"/>
</dbReference>